<dbReference type="AlphaFoldDB" id="A0A7J8NVY0"/>
<accession>A0A7J8NVY0</accession>
<comment type="caution">
    <text evidence="1">The sequence shown here is derived from an EMBL/GenBank/DDBJ whole genome shotgun (WGS) entry which is preliminary data.</text>
</comment>
<dbReference type="EMBL" id="JABEZZ010000002">
    <property type="protein sequence ID" value="MBA0581179.1"/>
    <property type="molecule type" value="Genomic_DNA"/>
</dbReference>
<proteinExistence type="predicted"/>
<feature type="non-terminal residue" evidence="1">
    <location>
        <position position="69"/>
    </location>
</feature>
<reference evidence="1 2" key="1">
    <citation type="journal article" date="2019" name="Genome Biol. Evol.">
        <title>Insights into the evolution of the New World diploid cottons (Gossypium, subgenus Houzingenia) based on genome sequencing.</title>
        <authorList>
            <person name="Grover C.E."/>
            <person name="Arick M.A. 2nd"/>
            <person name="Thrash A."/>
            <person name="Conover J.L."/>
            <person name="Sanders W.S."/>
            <person name="Peterson D.G."/>
            <person name="Frelichowski J.E."/>
            <person name="Scheffler J.A."/>
            <person name="Scheffler B.E."/>
            <person name="Wendel J.F."/>
        </authorList>
    </citation>
    <scope>NUCLEOTIDE SEQUENCE [LARGE SCALE GENOMIC DNA]</scope>
    <source>
        <strain evidence="1">8</strain>
        <tissue evidence="1">Leaf</tissue>
    </source>
</reference>
<name>A0A7J8NVY0_GOSRA</name>
<organism evidence="1 2">
    <name type="scientific">Gossypium raimondii</name>
    <name type="common">Peruvian cotton</name>
    <name type="synonym">Gossypium klotzschianum subsp. raimondii</name>
    <dbReference type="NCBI Taxonomy" id="29730"/>
    <lineage>
        <taxon>Eukaryota</taxon>
        <taxon>Viridiplantae</taxon>
        <taxon>Streptophyta</taxon>
        <taxon>Embryophyta</taxon>
        <taxon>Tracheophyta</taxon>
        <taxon>Spermatophyta</taxon>
        <taxon>Magnoliopsida</taxon>
        <taxon>eudicotyledons</taxon>
        <taxon>Gunneridae</taxon>
        <taxon>Pentapetalae</taxon>
        <taxon>rosids</taxon>
        <taxon>malvids</taxon>
        <taxon>Malvales</taxon>
        <taxon>Malvaceae</taxon>
        <taxon>Malvoideae</taxon>
        <taxon>Gossypium</taxon>
    </lineage>
</organism>
<dbReference type="Proteomes" id="UP000593578">
    <property type="component" value="Unassembled WGS sequence"/>
</dbReference>
<gene>
    <name evidence="1" type="ORF">Gorai_023364</name>
</gene>
<protein>
    <submittedName>
        <fullName evidence="1">Uncharacterized protein</fullName>
    </submittedName>
</protein>
<sequence>MGLSKEFSTKLRVVESQAPIYAPLTILYVTIVSRICDNLFVTLRLKVNVASYFVSLVLENCKLLLVSKA</sequence>
<evidence type="ECO:0000313" key="2">
    <source>
        <dbReference type="Proteomes" id="UP000593578"/>
    </source>
</evidence>
<evidence type="ECO:0000313" key="1">
    <source>
        <dbReference type="EMBL" id="MBA0581179.1"/>
    </source>
</evidence>